<dbReference type="GO" id="GO:0031468">
    <property type="term" value="P:nuclear membrane reassembly"/>
    <property type="evidence" value="ECO:0007669"/>
    <property type="project" value="TreeGrafter"/>
</dbReference>
<feature type="compositionally biased region" description="Low complexity" evidence="1">
    <location>
        <begin position="234"/>
        <end position="253"/>
    </location>
</feature>
<organism evidence="4 5">
    <name type="scientific">Tortispora caseinolytica NRRL Y-17796</name>
    <dbReference type="NCBI Taxonomy" id="767744"/>
    <lineage>
        <taxon>Eukaryota</taxon>
        <taxon>Fungi</taxon>
        <taxon>Dikarya</taxon>
        <taxon>Ascomycota</taxon>
        <taxon>Saccharomycotina</taxon>
        <taxon>Trigonopsidomycetes</taxon>
        <taxon>Trigonopsidales</taxon>
        <taxon>Trigonopsidaceae</taxon>
        <taxon>Tortispora</taxon>
    </lineage>
</organism>
<dbReference type="SUPFAM" id="SSF102848">
    <property type="entry name" value="NSFL1 (p97 ATPase) cofactor p47, SEP domain"/>
    <property type="match status" value="1"/>
</dbReference>
<feature type="domain" description="UBX" evidence="2">
    <location>
        <begin position="259"/>
        <end position="328"/>
    </location>
</feature>
<proteinExistence type="predicted"/>
<dbReference type="GO" id="GO:0036435">
    <property type="term" value="F:K48-linked polyubiquitin modification-dependent protein binding"/>
    <property type="evidence" value="ECO:0007669"/>
    <property type="project" value="EnsemblFungi"/>
</dbReference>
<dbReference type="PROSITE" id="PS50033">
    <property type="entry name" value="UBX"/>
    <property type="match status" value="1"/>
</dbReference>
<dbReference type="Proteomes" id="UP000095023">
    <property type="component" value="Unassembled WGS sequence"/>
</dbReference>
<dbReference type="CDD" id="cd01770">
    <property type="entry name" value="UBX_UBXN2"/>
    <property type="match status" value="1"/>
</dbReference>
<dbReference type="FunFam" id="3.30.420.210:FF:000002">
    <property type="entry name" value="UBX domain-containing protein 1"/>
    <property type="match status" value="1"/>
</dbReference>
<evidence type="ECO:0000256" key="1">
    <source>
        <dbReference type="SAM" id="MobiDB-lite"/>
    </source>
</evidence>
<dbReference type="Pfam" id="PF00789">
    <property type="entry name" value="UBX"/>
    <property type="match status" value="1"/>
</dbReference>
<evidence type="ECO:0000313" key="5">
    <source>
        <dbReference type="Proteomes" id="UP000095023"/>
    </source>
</evidence>
<dbReference type="PANTHER" id="PTHR23333">
    <property type="entry name" value="UBX DOMAIN CONTAINING PROTEIN"/>
    <property type="match status" value="1"/>
</dbReference>
<dbReference type="GO" id="GO:0005829">
    <property type="term" value="C:cytosol"/>
    <property type="evidence" value="ECO:0007669"/>
    <property type="project" value="TreeGrafter"/>
</dbReference>
<feature type="compositionally biased region" description="Polar residues" evidence="1">
    <location>
        <begin position="111"/>
        <end position="122"/>
    </location>
</feature>
<dbReference type="GO" id="GO:0043130">
    <property type="term" value="F:ubiquitin binding"/>
    <property type="evidence" value="ECO:0007669"/>
    <property type="project" value="TreeGrafter"/>
</dbReference>
<dbReference type="PROSITE" id="PS51399">
    <property type="entry name" value="SEP"/>
    <property type="match status" value="1"/>
</dbReference>
<dbReference type="SMART" id="SM00166">
    <property type="entry name" value="UBX"/>
    <property type="match status" value="1"/>
</dbReference>
<dbReference type="SUPFAM" id="SSF54236">
    <property type="entry name" value="Ubiquitin-like"/>
    <property type="match status" value="1"/>
</dbReference>
<dbReference type="EMBL" id="KV453843">
    <property type="protein sequence ID" value="ODV89759.1"/>
    <property type="molecule type" value="Genomic_DNA"/>
</dbReference>
<name>A0A1E4TDD9_9ASCO</name>
<gene>
    <name evidence="4" type="ORF">CANCADRAFT_19853</name>
</gene>
<dbReference type="GO" id="GO:0036503">
    <property type="term" value="P:ERAD pathway"/>
    <property type="evidence" value="ECO:0007669"/>
    <property type="project" value="EnsemblFungi"/>
</dbReference>
<dbReference type="InterPro" id="IPR036241">
    <property type="entry name" value="NSFL1C_SEP_dom_sf"/>
</dbReference>
<dbReference type="Gene3D" id="3.10.20.90">
    <property type="entry name" value="Phosphatidylinositol 3-kinase Catalytic Subunit, Chain A, domain 1"/>
    <property type="match status" value="1"/>
</dbReference>
<feature type="region of interest" description="Disordered" evidence="1">
    <location>
        <begin position="1"/>
        <end position="135"/>
    </location>
</feature>
<dbReference type="OrthoDB" id="25887at2759"/>
<evidence type="ECO:0008006" key="6">
    <source>
        <dbReference type="Google" id="ProtNLM"/>
    </source>
</evidence>
<dbReference type="SMART" id="SM00553">
    <property type="entry name" value="SEP"/>
    <property type="match status" value="1"/>
</dbReference>
<dbReference type="InterPro" id="IPR012989">
    <property type="entry name" value="SEP_domain"/>
</dbReference>
<dbReference type="GO" id="GO:0031134">
    <property type="term" value="P:sister chromatid biorientation"/>
    <property type="evidence" value="ECO:0007669"/>
    <property type="project" value="EnsemblFungi"/>
</dbReference>
<dbReference type="Pfam" id="PF08059">
    <property type="entry name" value="SEP"/>
    <property type="match status" value="1"/>
</dbReference>
<feature type="non-terminal residue" evidence="4">
    <location>
        <position position="1"/>
    </location>
</feature>
<feature type="compositionally biased region" description="Low complexity" evidence="1">
    <location>
        <begin position="89"/>
        <end position="100"/>
    </location>
</feature>
<dbReference type="AlphaFoldDB" id="A0A1E4TDD9"/>
<dbReference type="GO" id="GO:0030437">
    <property type="term" value="P:ascospore formation"/>
    <property type="evidence" value="ECO:0007669"/>
    <property type="project" value="EnsemblFungi"/>
</dbReference>
<protein>
    <recommendedName>
        <fullName evidence="6">UBX domain-containing protein</fullName>
    </recommendedName>
</protein>
<keyword evidence="5" id="KW-1185">Reference proteome</keyword>
<dbReference type="GO" id="GO:0005977">
    <property type="term" value="P:glycogen metabolic process"/>
    <property type="evidence" value="ECO:0007669"/>
    <property type="project" value="EnsemblFungi"/>
</dbReference>
<dbReference type="InterPro" id="IPR029071">
    <property type="entry name" value="Ubiquitin-like_domsf"/>
</dbReference>
<dbReference type="GO" id="GO:0005634">
    <property type="term" value="C:nucleus"/>
    <property type="evidence" value="ECO:0007669"/>
    <property type="project" value="TreeGrafter"/>
</dbReference>
<reference evidence="5" key="1">
    <citation type="submission" date="2016-02" db="EMBL/GenBank/DDBJ databases">
        <title>Comparative genomics of biotechnologically important yeasts.</title>
        <authorList>
            <consortium name="DOE Joint Genome Institute"/>
            <person name="Riley R."/>
            <person name="Haridas S."/>
            <person name="Wolfe K.H."/>
            <person name="Lopes M.R."/>
            <person name="Hittinger C.T."/>
            <person name="Goker M."/>
            <person name="Salamov A."/>
            <person name="Wisecaver J."/>
            <person name="Long T.M."/>
            <person name="Aerts A.L."/>
            <person name="Barry K."/>
            <person name="Choi C."/>
            <person name="Clum A."/>
            <person name="Coughlan A.Y."/>
            <person name="Deshpande S."/>
            <person name="Douglass A.P."/>
            <person name="Hanson S.J."/>
            <person name="Klenk H.-P."/>
            <person name="Labutti K."/>
            <person name="Lapidus A."/>
            <person name="Lindquist E."/>
            <person name="Lipzen A."/>
            <person name="Meier-Kolthoff J.P."/>
            <person name="Ohm R.A."/>
            <person name="Otillar R.P."/>
            <person name="Pangilinan J."/>
            <person name="Peng Y."/>
            <person name="Rokas A."/>
            <person name="Rosa C.A."/>
            <person name="Scheuner C."/>
            <person name="Sibirny A.A."/>
            <person name="Slot J.C."/>
            <person name="Stielow J.B."/>
            <person name="Sun H."/>
            <person name="Kurtzman C.P."/>
            <person name="Blackwell M."/>
            <person name="Jeffries T.W."/>
            <person name="Grigoriev I.V."/>
        </authorList>
    </citation>
    <scope>NUCLEOTIDE SEQUENCE [LARGE SCALE GENOMIC DNA]</scope>
    <source>
        <strain evidence="5">NRRL Y-17796</strain>
    </source>
</reference>
<evidence type="ECO:0000259" key="2">
    <source>
        <dbReference type="PROSITE" id="PS50033"/>
    </source>
</evidence>
<evidence type="ECO:0000313" key="4">
    <source>
        <dbReference type="EMBL" id="ODV89759.1"/>
    </source>
</evidence>
<dbReference type="GO" id="GO:0061025">
    <property type="term" value="P:membrane fusion"/>
    <property type="evidence" value="ECO:0007669"/>
    <property type="project" value="TreeGrafter"/>
</dbReference>
<dbReference type="GO" id="GO:0043161">
    <property type="term" value="P:proteasome-mediated ubiquitin-dependent protein catabolic process"/>
    <property type="evidence" value="ECO:0007669"/>
    <property type="project" value="EnsemblFungi"/>
</dbReference>
<dbReference type="GO" id="GO:0019888">
    <property type="term" value="F:protein phosphatase regulator activity"/>
    <property type="evidence" value="ECO:0007669"/>
    <property type="project" value="EnsemblFungi"/>
</dbReference>
<dbReference type="GO" id="GO:0007030">
    <property type="term" value="P:Golgi organization"/>
    <property type="evidence" value="ECO:0007669"/>
    <property type="project" value="TreeGrafter"/>
</dbReference>
<dbReference type="GO" id="GO:0000045">
    <property type="term" value="P:autophagosome assembly"/>
    <property type="evidence" value="ECO:0007669"/>
    <property type="project" value="EnsemblFungi"/>
</dbReference>
<evidence type="ECO:0000259" key="3">
    <source>
        <dbReference type="PROSITE" id="PS51399"/>
    </source>
</evidence>
<dbReference type="GO" id="GO:0034727">
    <property type="term" value="P:piecemeal microautophagy of the nucleus"/>
    <property type="evidence" value="ECO:0007669"/>
    <property type="project" value="EnsemblFungi"/>
</dbReference>
<sequence>GPSRSESRSTSRGIRTGPRVATLSDMRENSQSARDLFTGGEKSGLAVHNPRGGGPAHNSIVDAILKQAEMTGRMPEEDDSDTDSPFTASSSRNRSPRQPRFTGSGFRLGTTDEQGSSSTEAGPSNLPPAAENEDSFSRVTRKLTFWQDGFSLEDGPLMRYDDPENKLALEAINSGQAPLHLLNVHPGQSVNVNVDRRLDEPYRPPRGAARKFGFSGSGHRLGSPVPGQSPEPVSEASTPPAQAPAEESAAAATHGDIQVQIRLIDGTRLTPRFNSTDPVQAIYTFLDGLDSASTVPYVLQTVFPRQELNDKQISIKEAGLANSVITQR</sequence>
<dbReference type="Gene3D" id="3.30.420.210">
    <property type="entry name" value="SEP domain"/>
    <property type="match status" value="1"/>
</dbReference>
<dbReference type="InterPro" id="IPR001012">
    <property type="entry name" value="UBX_dom"/>
</dbReference>
<feature type="non-terminal residue" evidence="4">
    <location>
        <position position="328"/>
    </location>
</feature>
<feature type="region of interest" description="Disordered" evidence="1">
    <location>
        <begin position="199"/>
        <end position="254"/>
    </location>
</feature>
<dbReference type="PANTHER" id="PTHR23333:SF20">
    <property type="entry name" value="NSFL1 COFACTOR P47"/>
    <property type="match status" value="1"/>
</dbReference>
<feature type="domain" description="SEP" evidence="3">
    <location>
        <begin position="138"/>
        <end position="203"/>
    </location>
</feature>
<accession>A0A1E4TDD9</accession>